<reference evidence="7 8" key="1">
    <citation type="journal article" date="2013" name="Plant Cell">
        <title>The transition from a phytopathogenic smut ancestor to an anamorphic biocontrol agent deciphered by comparative whole-genome analysis.</title>
        <authorList>
            <person name="Lefebvre F."/>
            <person name="Joly D.L."/>
            <person name="Labbe C."/>
            <person name="Teichmann B."/>
            <person name="Linning R."/>
            <person name="Belzile F."/>
            <person name="Bakkeren G."/>
            <person name="Belanger R.R."/>
        </authorList>
    </citation>
    <scope>NUCLEOTIDE SEQUENCE [LARGE SCALE GENOMIC DNA]</scope>
    <source>
        <strain evidence="7 8">PF-1</strain>
    </source>
</reference>
<dbReference type="GO" id="GO:0015123">
    <property type="term" value="F:acetate transmembrane transporter activity"/>
    <property type="evidence" value="ECO:0007669"/>
    <property type="project" value="TreeGrafter"/>
</dbReference>
<accession>A0A061H6X3</accession>
<dbReference type="HOGENOM" id="CLU_051062_4_0_1"/>
<name>A0A061H6X3_9BASI</name>
<dbReference type="InterPro" id="IPR000791">
    <property type="entry name" value="Gpr1/Fun34/SatP-like"/>
</dbReference>
<dbReference type="PANTHER" id="PTHR31123">
    <property type="entry name" value="ACCUMULATION OF DYADS PROTEIN 2-RELATED"/>
    <property type="match status" value="1"/>
</dbReference>
<organism evidence="7 8">
    <name type="scientific">Pseudozyma flocculosa PF-1</name>
    <dbReference type="NCBI Taxonomy" id="1277687"/>
    <lineage>
        <taxon>Eukaryota</taxon>
        <taxon>Fungi</taxon>
        <taxon>Dikarya</taxon>
        <taxon>Basidiomycota</taxon>
        <taxon>Ustilaginomycotina</taxon>
        <taxon>Ustilaginomycetes</taxon>
        <taxon>Ustilaginales</taxon>
        <taxon>Ustilaginaceae</taxon>
        <taxon>Pseudozyma</taxon>
    </lineage>
</organism>
<dbReference type="KEGG" id="pfp:PFL1_03940"/>
<dbReference type="GeneID" id="19318047"/>
<evidence type="ECO:0000313" key="7">
    <source>
        <dbReference type="EMBL" id="EPQ28637.1"/>
    </source>
</evidence>
<dbReference type="OrthoDB" id="3648309at2759"/>
<evidence type="ECO:0000256" key="4">
    <source>
        <dbReference type="ARBA" id="ARBA00022989"/>
    </source>
</evidence>
<feature type="transmembrane region" description="Helical" evidence="6">
    <location>
        <begin position="69"/>
        <end position="91"/>
    </location>
</feature>
<evidence type="ECO:0000256" key="3">
    <source>
        <dbReference type="ARBA" id="ARBA00022692"/>
    </source>
</evidence>
<proteinExistence type="inferred from homology"/>
<keyword evidence="5 6" id="KW-0472">Membrane</keyword>
<dbReference type="eggNOG" id="ENOG502S179">
    <property type="taxonomic scope" value="Eukaryota"/>
</dbReference>
<feature type="transmembrane region" description="Helical" evidence="6">
    <location>
        <begin position="142"/>
        <end position="165"/>
    </location>
</feature>
<evidence type="ECO:0008006" key="9">
    <source>
        <dbReference type="Google" id="ProtNLM"/>
    </source>
</evidence>
<feature type="transmembrane region" description="Helical" evidence="6">
    <location>
        <begin position="205"/>
        <end position="227"/>
    </location>
</feature>
<feature type="transmembrane region" description="Helical" evidence="6">
    <location>
        <begin position="103"/>
        <end position="122"/>
    </location>
</feature>
<sequence length="249" mass="26728">MSSSSEKIAMEGDDHNTRYVHADGASDVPLNRQISVMLTQQQFEQLYLQPQIKSSAQAQNIKTFGNPTIIGIISFLLSFSPTTVCLMGWHGTTSASTLALMPAYYLLSGIGLALAGVLEWFLGNTLPSVIFSAAITQDATVYGGGLGFYLLFWALYCFIGTAAALRTNVTFVWILFFVACTFTFLSASYLSAAKGLATAAANLQTAGGAVGFVACVGGWWMLLHLALAAGDMPFNVPLGDLSTYWKKRE</sequence>
<dbReference type="GO" id="GO:0005886">
    <property type="term" value="C:plasma membrane"/>
    <property type="evidence" value="ECO:0007669"/>
    <property type="project" value="TreeGrafter"/>
</dbReference>
<evidence type="ECO:0000256" key="6">
    <source>
        <dbReference type="SAM" id="Phobius"/>
    </source>
</evidence>
<keyword evidence="3 6" id="KW-0812">Transmembrane</keyword>
<evidence type="ECO:0000313" key="8">
    <source>
        <dbReference type="Proteomes" id="UP000053664"/>
    </source>
</evidence>
<gene>
    <name evidence="7" type="ORF">PFL1_03940</name>
</gene>
<dbReference type="RefSeq" id="XP_007879654.1">
    <property type="nucleotide sequence ID" value="XM_007881463.1"/>
</dbReference>
<protein>
    <recommendedName>
        <fullName evidence="9">GPR1/FUN34/YaaH-class plasma membrane protein</fullName>
    </recommendedName>
</protein>
<keyword evidence="4 6" id="KW-1133">Transmembrane helix</keyword>
<evidence type="ECO:0000256" key="1">
    <source>
        <dbReference type="ARBA" id="ARBA00004141"/>
    </source>
</evidence>
<evidence type="ECO:0000256" key="5">
    <source>
        <dbReference type="ARBA" id="ARBA00023136"/>
    </source>
</evidence>
<dbReference type="EMBL" id="KE361634">
    <property type="protein sequence ID" value="EPQ28637.1"/>
    <property type="molecule type" value="Genomic_DNA"/>
</dbReference>
<dbReference type="InterPro" id="IPR051633">
    <property type="entry name" value="AceTr"/>
</dbReference>
<evidence type="ECO:0000256" key="2">
    <source>
        <dbReference type="ARBA" id="ARBA00005587"/>
    </source>
</evidence>
<dbReference type="Proteomes" id="UP000053664">
    <property type="component" value="Unassembled WGS sequence"/>
</dbReference>
<comment type="similarity">
    <text evidence="2">Belongs to the acetate uptake transporter (AceTr) (TC 2.A.96) family.</text>
</comment>
<feature type="transmembrane region" description="Helical" evidence="6">
    <location>
        <begin position="171"/>
        <end position="193"/>
    </location>
</feature>
<dbReference type="Pfam" id="PF01184">
    <property type="entry name" value="Gpr1_Fun34_YaaH"/>
    <property type="match status" value="1"/>
</dbReference>
<dbReference type="AlphaFoldDB" id="A0A061H6X3"/>
<comment type="subcellular location">
    <subcellularLocation>
        <location evidence="1">Membrane</location>
        <topology evidence="1">Multi-pass membrane protein</topology>
    </subcellularLocation>
</comment>
<dbReference type="PANTHER" id="PTHR31123:SF4">
    <property type="entry name" value="PROTEIN ALCS"/>
    <property type="match status" value="1"/>
</dbReference>